<feature type="transmembrane region" description="Helical" evidence="11">
    <location>
        <begin position="195"/>
        <end position="226"/>
    </location>
</feature>
<dbReference type="PANTHER" id="PTHR12371">
    <property type="entry name" value="TRANSLOCATION ASSOCIATED MEMBRANE PROTEIN"/>
    <property type="match status" value="1"/>
</dbReference>
<dbReference type="Pfam" id="PF03798">
    <property type="entry name" value="TRAM_LAG1_CLN8"/>
    <property type="match status" value="1"/>
</dbReference>
<evidence type="ECO:0000256" key="6">
    <source>
        <dbReference type="ARBA" id="ARBA00022692"/>
    </source>
</evidence>
<comment type="pathway">
    <text evidence="2">Lipid metabolism; sphingolipid metabolism.</text>
</comment>
<dbReference type="GO" id="GO:0046513">
    <property type="term" value="P:ceramide biosynthetic process"/>
    <property type="evidence" value="ECO:0007669"/>
    <property type="project" value="InterPro"/>
</dbReference>
<protein>
    <submittedName>
        <fullName evidence="13">TLC domain-containing protein</fullName>
    </submittedName>
</protein>
<dbReference type="InterPro" id="IPR016447">
    <property type="entry name" value="Translocation_assoc_membrane"/>
</dbReference>
<feature type="transmembrane region" description="Helical" evidence="11">
    <location>
        <begin position="159"/>
        <end position="175"/>
    </location>
</feature>
<dbReference type="AlphaFoldDB" id="A0A5K3FQT6"/>
<evidence type="ECO:0000256" key="8">
    <source>
        <dbReference type="ARBA" id="ARBA00022989"/>
    </source>
</evidence>
<evidence type="ECO:0000313" key="13">
    <source>
        <dbReference type="WBParaSite" id="MCU_009778-RA"/>
    </source>
</evidence>
<evidence type="ECO:0000256" key="11">
    <source>
        <dbReference type="SAM" id="Phobius"/>
    </source>
</evidence>
<dbReference type="PIRSF" id="PIRSF005225">
    <property type="entry name" value="LAG1_LAC1"/>
    <property type="match status" value="1"/>
</dbReference>
<feature type="domain" description="TLC" evidence="12">
    <location>
        <begin position="115"/>
        <end position="249"/>
    </location>
</feature>
<proteinExistence type="inferred from homology"/>
<evidence type="ECO:0000256" key="10">
    <source>
        <dbReference type="PROSITE-ProRule" id="PRU00205"/>
    </source>
</evidence>
<dbReference type="GO" id="GO:0045048">
    <property type="term" value="P:protein insertion into ER membrane"/>
    <property type="evidence" value="ECO:0007669"/>
    <property type="project" value="TreeGrafter"/>
</dbReference>
<comment type="pathway">
    <text evidence="3">Sphingolipid metabolism.</text>
</comment>
<dbReference type="GO" id="GO:0050291">
    <property type="term" value="F:sphingosine N-acyltransferase activity"/>
    <property type="evidence" value="ECO:0007669"/>
    <property type="project" value="InterPro"/>
</dbReference>
<keyword evidence="8 11" id="KW-1133">Transmembrane helix</keyword>
<evidence type="ECO:0000259" key="12">
    <source>
        <dbReference type="PROSITE" id="PS50922"/>
    </source>
</evidence>
<dbReference type="WBParaSite" id="MCU_009778-RA">
    <property type="protein sequence ID" value="MCU_009778-RA"/>
    <property type="gene ID" value="MCU_009778"/>
</dbReference>
<comment type="similarity">
    <text evidence="4">Belongs to the TRAM family.</text>
</comment>
<evidence type="ECO:0000256" key="4">
    <source>
        <dbReference type="ARBA" id="ARBA00005999"/>
    </source>
</evidence>
<evidence type="ECO:0000256" key="9">
    <source>
        <dbReference type="ARBA" id="ARBA00023136"/>
    </source>
</evidence>
<dbReference type="GO" id="GO:0006616">
    <property type="term" value="P:SRP-dependent cotranslational protein targeting to membrane, translocation"/>
    <property type="evidence" value="ECO:0007669"/>
    <property type="project" value="InterPro"/>
</dbReference>
<dbReference type="PROSITE" id="PS50922">
    <property type="entry name" value="TLC"/>
    <property type="match status" value="1"/>
</dbReference>
<keyword evidence="7" id="KW-0653">Protein transport</keyword>
<dbReference type="UniPathway" id="UPA00222"/>
<feature type="transmembrane region" description="Helical" evidence="11">
    <location>
        <begin position="20"/>
        <end position="40"/>
    </location>
</feature>
<evidence type="ECO:0000256" key="3">
    <source>
        <dbReference type="ARBA" id="ARBA00004991"/>
    </source>
</evidence>
<name>A0A5K3FQT6_MESCO</name>
<sequence>MPSTKKRGKSSSYLSHDFIIANHGDIVSVIAMVFVGGMLFPGSSRAAALFVTMQHNASNEREADSISDIVYTNGRYDILAVFFYTLVCIIIHAVIQEYILDKMSKRLHLPRFNQSKFNESGQLLFFYVVSSYWAIYALINERFLTSLDGLWTAYPHTVMPFWIKVFFIVQISYWLHNFPELYFQKIKKSEIPNRIFYSTLFLIGVAAGYFMNFSKLTIIILIFHYVNDSFFHFARLMKFYAFTTAVKLG</sequence>
<evidence type="ECO:0000256" key="1">
    <source>
        <dbReference type="ARBA" id="ARBA00004141"/>
    </source>
</evidence>
<dbReference type="GO" id="GO:0005789">
    <property type="term" value="C:endoplasmic reticulum membrane"/>
    <property type="evidence" value="ECO:0007669"/>
    <property type="project" value="TreeGrafter"/>
</dbReference>
<dbReference type="InterPro" id="IPR016439">
    <property type="entry name" value="Lag1/Lac1-like"/>
</dbReference>
<keyword evidence="6 10" id="KW-0812">Transmembrane</keyword>
<reference evidence="13" key="1">
    <citation type="submission" date="2019-11" db="UniProtKB">
        <authorList>
            <consortium name="WormBaseParasite"/>
        </authorList>
    </citation>
    <scope>IDENTIFICATION</scope>
</reference>
<feature type="transmembrane region" description="Helical" evidence="11">
    <location>
        <begin position="121"/>
        <end position="139"/>
    </location>
</feature>
<evidence type="ECO:0000256" key="5">
    <source>
        <dbReference type="ARBA" id="ARBA00022448"/>
    </source>
</evidence>
<evidence type="ECO:0000256" key="2">
    <source>
        <dbReference type="ARBA" id="ARBA00004760"/>
    </source>
</evidence>
<comment type="subcellular location">
    <subcellularLocation>
        <location evidence="1">Membrane</location>
        <topology evidence="1">Multi-pass membrane protein</topology>
    </subcellularLocation>
</comment>
<dbReference type="PANTHER" id="PTHR12371:SF11">
    <property type="entry name" value="TRANSLOCATING CHAIN-ASSOCIATED MEMBRANE PROTEIN"/>
    <property type="match status" value="1"/>
</dbReference>
<evidence type="ECO:0000256" key="7">
    <source>
        <dbReference type="ARBA" id="ARBA00022927"/>
    </source>
</evidence>
<dbReference type="InterPro" id="IPR006634">
    <property type="entry name" value="TLC-dom"/>
</dbReference>
<organism evidence="13">
    <name type="scientific">Mesocestoides corti</name>
    <name type="common">Flatworm</name>
    <dbReference type="NCBI Taxonomy" id="53468"/>
    <lineage>
        <taxon>Eukaryota</taxon>
        <taxon>Metazoa</taxon>
        <taxon>Spiralia</taxon>
        <taxon>Lophotrochozoa</taxon>
        <taxon>Platyhelminthes</taxon>
        <taxon>Cestoda</taxon>
        <taxon>Eucestoda</taxon>
        <taxon>Cyclophyllidea</taxon>
        <taxon>Mesocestoididae</taxon>
        <taxon>Mesocestoides</taxon>
    </lineage>
</organism>
<keyword evidence="9 10" id="KW-0472">Membrane</keyword>
<feature type="transmembrane region" description="Helical" evidence="11">
    <location>
        <begin position="78"/>
        <end position="100"/>
    </location>
</feature>
<accession>A0A5K3FQT6</accession>
<keyword evidence="5" id="KW-0813">Transport</keyword>